<dbReference type="GO" id="GO:0003677">
    <property type="term" value="F:DNA binding"/>
    <property type="evidence" value="ECO:0007669"/>
    <property type="project" value="UniProtKB-KW"/>
</dbReference>
<dbReference type="PANTHER" id="PTHR30579">
    <property type="entry name" value="TRANSCRIPTIONAL REGULATOR"/>
    <property type="match status" value="1"/>
</dbReference>
<protein>
    <submittedName>
        <fullName evidence="6">Transcriptional regulator, LysR family</fullName>
    </submittedName>
</protein>
<keyword evidence="7" id="KW-1185">Reference proteome</keyword>
<dbReference type="PRINTS" id="PR00039">
    <property type="entry name" value="HTHLYSR"/>
</dbReference>
<dbReference type="NCBIfam" id="TIGR03298">
    <property type="entry name" value="argP"/>
    <property type="match status" value="1"/>
</dbReference>
<dbReference type="InterPro" id="IPR050176">
    <property type="entry name" value="LTTR"/>
</dbReference>
<evidence type="ECO:0000256" key="3">
    <source>
        <dbReference type="ARBA" id="ARBA00023125"/>
    </source>
</evidence>
<keyword evidence="2" id="KW-0805">Transcription regulation</keyword>
<gene>
    <name evidence="6" type="ordered locus">Lcho_0880</name>
</gene>
<comment type="similarity">
    <text evidence="1">Belongs to the LysR transcriptional regulatory family.</text>
</comment>
<dbReference type="HOGENOM" id="CLU_063829_0_0_4"/>
<feature type="domain" description="HTH lysR-type" evidence="5">
    <location>
        <begin position="2"/>
        <end position="58"/>
    </location>
</feature>
<dbReference type="eggNOG" id="COG0583">
    <property type="taxonomic scope" value="Bacteria"/>
</dbReference>
<dbReference type="InterPro" id="IPR017685">
    <property type="entry name" value="ArgP"/>
</dbReference>
<dbReference type="NCBIfam" id="NF009888">
    <property type="entry name" value="PRK13348.1"/>
    <property type="match status" value="1"/>
</dbReference>
<keyword evidence="4" id="KW-0804">Transcription</keyword>
<proteinExistence type="inferred from homology"/>
<evidence type="ECO:0000313" key="6">
    <source>
        <dbReference type="EMBL" id="ACB33152.1"/>
    </source>
</evidence>
<accession>B1Y1X2</accession>
<dbReference type="Gene3D" id="1.10.10.10">
    <property type="entry name" value="Winged helix-like DNA-binding domain superfamily/Winged helix DNA-binding domain"/>
    <property type="match status" value="1"/>
</dbReference>
<dbReference type="Pfam" id="PF00126">
    <property type="entry name" value="HTH_1"/>
    <property type="match status" value="1"/>
</dbReference>
<evidence type="ECO:0000256" key="2">
    <source>
        <dbReference type="ARBA" id="ARBA00023015"/>
    </source>
</evidence>
<reference evidence="6 7" key="1">
    <citation type="submission" date="2008-03" db="EMBL/GenBank/DDBJ databases">
        <title>Complete sequence of Leptothrix cholodnii SP-6.</title>
        <authorList>
            <consortium name="US DOE Joint Genome Institute"/>
            <person name="Copeland A."/>
            <person name="Lucas S."/>
            <person name="Lapidus A."/>
            <person name="Glavina del Rio T."/>
            <person name="Dalin E."/>
            <person name="Tice H."/>
            <person name="Bruce D."/>
            <person name="Goodwin L."/>
            <person name="Pitluck S."/>
            <person name="Chertkov O."/>
            <person name="Brettin T."/>
            <person name="Detter J.C."/>
            <person name="Han C."/>
            <person name="Kuske C.R."/>
            <person name="Schmutz J."/>
            <person name="Larimer F."/>
            <person name="Land M."/>
            <person name="Hauser L."/>
            <person name="Kyrpides N."/>
            <person name="Lykidis A."/>
            <person name="Emerson D."/>
            <person name="Richardson P."/>
        </authorList>
    </citation>
    <scope>NUCLEOTIDE SEQUENCE [LARGE SCALE GENOMIC DNA]</scope>
    <source>
        <strain evidence="7">ATCC 51168 / LMG 8142 / SP-6</strain>
    </source>
</reference>
<dbReference type="Gene3D" id="3.40.190.290">
    <property type="match status" value="1"/>
</dbReference>
<dbReference type="PROSITE" id="PS50931">
    <property type="entry name" value="HTH_LYSR"/>
    <property type="match status" value="1"/>
</dbReference>
<dbReference type="SUPFAM" id="SSF53850">
    <property type="entry name" value="Periplasmic binding protein-like II"/>
    <property type="match status" value="1"/>
</dbReference>
<sequence>MLDRDQLETFATVAEEQSFERAALKLNITRGAVSQRIKALEESLATVLLVRERPVSPTSAGEILLRHVKAMRMMEGAALNELMPTARPHAPVALAIAVNADSLATWFPRVLQQILLNRQTAIEVISDDQDHTASRLSRGEVIGCISTDERPAVGFLAEPLGAMTYRCCATPAFVADHFPNGITVPGVLMATAVLFNRKDSLHHGFLTSVFGFAIDRYAKHYLPSPAALLDAITIGAGYGLVPNAQCEPLIADGKLQDLAPEHAVNVALYWHHWELEPTLAHDIT</sequence>
<keyword evidence="3" id="KW-0238">DNA-binding</keyword>
<dbReference type="EMBL" id="CP001013">
    <property type="protein sequence ID" value="ACB33152.1"/>
    <property type="molecule type" value="Genomic_DNA"/>
</dbReference>
<dbReference type="GO" id="GO:0003700">
    <property type="term" value="F:DNA-binding transcription factor activity"/>
    <property type="evidence" value="ECO:0007669"/>
    <property type="project" value="InterPro"/>
</dbReference>
<dbReference type="InterPro" id="IPR036390">
    <property type="entry name" value="WH_DNA-bd_sf"/>
</dbReference>
<dbReference type="PANTHER" id="PTHR30579:SF2">
    <property type="entry name" value="HTH-TYPE TRANSCRIPTIONAL REGULATOR ARGP"/>
    <property type="match status" value="1"/>
</dbReference>
<dbReference type="InterPro" id="IPR000847">
    <property type="entry name" value="LysR_HTH_N"/>
</dbReference>
<dbReference type="NCBIfam" id="NF002964">
    <property type="entry name" value="PRK03635.1"/>
    <property type="match status" value="1"/>
</dbReference>
<dbReference type="SUPFAM" id="SSF46785">
    <property type="entry name" value="Winged helix' DNA-binding domain"/>
    <property type="match status" value="1"/>
</dbReference>
<dbReference type="Proteomes" id="UP000001693">
    <property type="component" value="Chromosome"/>
</dbReference>
<dbReference type="Pfam" id="PF03466">
    <property type="entry name" value="LysR_substrate"/>
    <property type="match status" value="1"/>
</dbReference>
<evidence type="ECO:0000256" key="1">
    <source>
        <dbReference type="ARBA" id="ARBA00009437"/>
    </source>
</evidence>
<dbReference type="OrthoDB" id="3252676at2"/>
<dbReference type="InterPro" id="IPR005119">
    <property type="entry name" value="LysR_subst-bd"/>
</dbReference>
<dbReference type="AlphaFoldDB" id="B1Y1X2"/>
<dbReference type="RefSeq" id="WP_012345914.1">
    <property type="nucleotide sequence ID" value="NC_010524.1"/>
</dbReference>
<evidence type="ECO:0000313" key="7">
    <source>
        <dbReference type="Proteomes" id="UP000001693"/>
    </source>
</evidence>
<dbReference type="InterPro" id="IPR036388">
    <property type="entry name" value="WH-like_DNA-bd_sf"/>
</dbReference>
<organism evidence="6 7">
    <name type="scientific">Leptothrix cholodnii (strain ATCC 51168 / LMG 8142 / SP-6)</name>
    <name type="common">Leptothrix discophora (strain SP-6)</name>
    <dbReference type="NCBI Taxonomy" id="395495"/>
    <lineage>
        <taxon>Bacteria</taxon>
        <taxon>Pseudomonadati</taxon>
        <taxon>Pseudomonadota</taxon>
        <taxon>Betaproteobacteria</taxon>
        <taxon>Burkholderiales</taxon>
        <taxon>Sphaerotilaceae</taxon>
        <taxon>Leptothrix</taxon>
    </lineage>
</organism>
<evidence type="ECO:0000256" key="4">
    <source>
        <dbReference type="ARBA" id="ARBA00023163"/>
    </source>
</evidence>
<dbReference type="KEGG" id="lch:Lcho_0880"/>
<evidence type="ECO:0000259" key="5">
    <source>
        <dbReference type="PROSITE" id="PS50931"/>
    </source>
</evidence>
<name>B1Y1X2_LEPCP</name>